<name>A0ABN7PK70_TIMPD</name>
<evidence type="ECO:0000313" key="1">
    <source>
        <dbReference type="EMBL" id="CAG2065831.1"/>
    </source>
</evidence>
<comment type="caution">
    <text evidence="1">The sequence shown here is derived from an EMBL/GenBank/DDBJ whole genome shotgun (WGS) entry which is preliminary data.</text>
</comment>
<dbReference type="EMBL" id="CAJPIN010047237">
    <property type="protein sequence ID" value="CAG2065831.1"/>
    <property type="molecule type" value="Genomic_DNA"/>
</dbReference>
<proteinExistence type="predicted"/>
<dbReference type="Proteomes" id="UP001153148">
    <property type="component" value="Unassembled WGS sequence"/>
</dbReference>
<evidence type="ECO:0000313" key="2">
    <source>
        <dbReference type="Proteomes" id="UP001153148"/>
    </source>
</evidence>
<organism evidence="1 2">
    <name type="scientific">Timema podura</name>
    <name type="common">Walking stick</name>
    <dbReference type="NCBI Taxonomy" id="61482"/>
    <lineage>
        <taxon>Eukaryota</taxon>
        <taxon>Metazoa</taxon>
        <taxon>Ecdysozoa</taxon>
        <taxon>Arthropoda</taxon>
        <taxon>Hexapoda</taxon>
        <taxon>Insecta</taxon>
        <taxon>Pterygota</taxon>
        <taxon>Neoptera</taxon>
        <taxon>Polyneoptera</taxon>
        <taxon>Phasmatodea</taxon>
        <taxon>Timematodea</taxon>
        <taxon>Timematoidea</taxon>
        <taxon>Timematidae</taxon>
        <taxon>Timema</taxon>
    </lineage>
</organism>
<keyword evidence="2" id="KW-1185">Reference proteome</keyword>
<gene>
    <name evidence="1" type="ORF">TPAB3V08_LOCUS12774</name>
</gene>
<protein>
    <submittedName>
        <fullName evidence="1">Uncharacterized protein</fullName>
    </submittedName>
</protein>
<accession>A0ABN7PK70</accession>
<sequence length="11" mass="1256">MAWTDIFASNT</sequence>
<reference evidence="1" key="1">
    <citation type="submission" date="2021-03" db="EMBL/GenBank/DDBJ databases">
        <authorList>
            <person name="Tran Van P."/>
        </authorList>
    </citation>
    <scope>NUCLEOTIDE SEQUENCE</scope>
</reference>